<dbReference type="EMBL" id="JACHJI010000010">
    <property type="protein sequence ID" value="MBB4901217.1"/>
    <property type="molecule type" value="Genomic_DNA"/>
</dbReference>
<comment type="caution">
    <text evidence="1">The sequence shown here is derived from an EMBL/GenBank/DDBJ whole genome shotgun (WGS) entry which is preliminary data.</text>
</comment>
<organism evidence="1 2">
    <name type="scientific">Streptomyces griseomycini</name>
    <dbReference type="NCBI Taxonomy" id="66895"/>
    <lineage>
        <taxon>Bacteria</taxon>
        <taxon>Bacillati</taxon>
        <taxon>Actinomycetota</taxon>
        <taxon>Actinomycetes</taxon>
        <taxon>Kitasatosporales</taxon>
        <taxon>Streptomycetaceae</taxon>
        <taxon>Streptomyces</taxon>
    </lineage>
</organism>
<sequence length="161" mass="18658">MLRRLQELDPAVRADVLRVLDRVVRGLPAHWRRRKGVPQLMVFLDGPENVRMERTTFRELSEHGYLDEFSRWAAGVPAAKAKEHGCAALVYGDRVHARIFQVGPFGSAWHLPDVRVDVCTAHRDLRLCQTFSLDFEVEGRFFPRLVFKEWVHDAIARARQD</sequence>
<gene>
    <name evidence="1" type="ORF">FHS37_005304</name>
</gene>
<dbReference type="RefSeq" id="WP_184825526.1">
    <property type="nucleotide sequence ID" value="NZ_BMTI01000009.1"/>
</dbReference>
<dbReference type="AlphaFoldDB" id="A0A7W7PTY1"/>
<proteinExistence type="predicted"/>
<dbReference type="Proteomes" id="UP000579523">
    <property type="component" value="Unassembled WGS sequence"/>
</dbReference>
<name>A0A7W7PTY1_9ACTN</name>
<reference evidence="1 2" key="1">
    <citation type="submission" date="2020-08" db="EMBL/GenBank/DDBJ databases">
        <title>Genomic Encyclopedia of Type Strains, Phase III (KMG-III): the genomes of soil and plant-associated and newly described type strains.</title>
        <authorList>
            <person name="Whitman W."/>
        </authorList>
    </citation>
    <scope>NUCLEOTIDE SEQUENCE [LARGE SCALE GENOMIC DNA]</scope>
    <source>
        <strain evidence="1 2">CECT 3273</strain>
    </source>
</reference>
<evidence type="ECO:0000313" key="2">
    <source>
        <dbReference type="Proteomes" id="UP000579523"/>
    </source>
</evidence>
<keyword evidence="2" id="KW-1185">Reference proteome</keyword>
<accession>A0A7W7PTY1</accession>
<evidence type="ECO:0000313" key="1">
    <source>
        <dbReference type="EMBL" id="MBB4901217.1"/>
    </source>
</evidence>
<protein>
    <submittedName>
        <fullName evidence="1">Uncharacterized protein</fullName>
    </submittedName>
</protein>